<accession>A0ABU6NU84</accession>
<evidence type="ECO:0000256" key="1">
    <source>
        <dbReference type="ARBA" id="ARBA00001164"/>
    </source>
</evidence>
<keyword evidence="5 9" id="KW-0028">Amino-acid biosynthesis</keyword>
<dbReference type="EC" id="5.3.1.24" evidence="3 9"/>
<dbReference type="InterPro" id="IPR011060">
    <property type="entry name" value="RibuloseP-bd_barrel"/>
</dbReference>
<dbReference type="Gene3D" id="3.20.20.70">
    <property type="entry name" value="Aldolase class I"/>
    <property type="match status" value="1"/>
</dbReference>
<dbReference type="Proteomes" id="UP001342826">
    <property type="component" value="Unassembled WGS sequence"/>
</dbReference>
<evidence type="ECO:0000256" key="3">
    <source>
        <dbReference type="ARBA" id="ARBA00012572"/>
    </source>
</evidence>
<dbReference type="InterPro" id="IPR044643">
    <property type="entry name" value="TrpF_fam"/>
</dbReference>
<gene>
    <name evidence="9" type="primary">trpF</name>
    <name evidence="11" type="ORF">P9271_05075</name>
</gene>
<reference evidence="11 12" key="1">
    <citation type="submission" date="2023-03" db="EMBL/GenBank/DDBJ databases">
        <title>Bacillus Genome Sequencing.</title>
        <authorList>
            <person name="Dunlap C."/>
        </authorList>
    </citation>
    <scope>NUCLEOTIDE SEQUENCE [LARGE SCALE GENOMIC DNA]</scope>
    <source>
        <strain evidence="11 12">NRS-1717</strain>
    </source>
</reference>
<sequence length="217" mass="24874">MVKPLLKYCGIRSYSDLQTVASSQADYLGFIFADSKRKVDSKEVKEWLQKVNINGKKIVAVFVNATIEQIETVYQDIKMDVVQFHGDEPVSEMNEIKNKLNVEIWKALHQHSETEEEMISYHNIADGFVVDSKVKGQRGGTGVTFDWTVVPKFTEIAKRYNNKLFIAGGVKPDNIEKLLDYHPIGIDLSSGIELDERKNKEMINELEERMLNYVRIS</sequence>
<proteinExistence type="inferred from homology"/>
<evidence type="ECO:0000256" key="7">
    <source>
        <dbReference type="ARBA" id="ARBA00023141"/>
    </source>
</evidence>
<feature type="domain" description="N-(5'phosphoribosyl) anthranilate isomerase (PRAI)" evidence="10">
    <location>
        <begin position="7"/>
        <end position="208"/>
    </location>
</feature>
<dbReference type="EMBL" id="JARTFS010000005">
    <property type="protein sequence ID" value="MED4400701.1"/>
    <property type="molecule type" value="Genomic_DNA"/>
</dbReference>
<organism evidence="11 12">
    <name type="scientific">Metabacillus fastidiosus</name>
    <dbReference type="NCBI Taxonomy" id="1458"/>
    <lineage>
        <taxon>Bacteria</taxon>
        <taxon>Bacillati</taxon>
        <taxon>Bacillota</taxon>
        <taxon>Bacilli</taxon>
        <taxon>Bacillales</taxon>
        <taxon>Bacillaceae</taxon>
        <taxon>Metabacillus</taxon>
    </lineage>
</organism>
<dbReference type="GeneID" id="301140914"/>
<dbReference type="InterPro" id="IPR001240">
    <property type="entry name" value="PRAI_dom"/>
</dbReference>
<dbReference type="HAMAP" id="MF_00135">
    <property type="entry name" value="PRAI"/>
    <property type="match status" value="1"/>
</dbReference>
<evidence type="ECO:0000256" key="6">
    <source>
        <dbReference type="ARBA" id="ARBA00022822"/>
    </source>
</evidence>
<dbReference type="InterPro" id="IPR013785">
    <property type="entry name" value="Aldolase_TIM"/>
</dbReference>
<evidence type="ECO:0000256" key="4">
    <source>
        <dbReference type="ARBA" id="ARBA00022272"/>
    </source>
</evidence>
<protein>
    <recommendedName>
        <fullName evidence="4 9">N-(5'-phosphoribosyl)anthranilate isomerase</fullName>
        <shortName evidence="9">PRAI</shortName>
        <ecNumber evidence="3 9">5.3.1.24</ecNumber>
    </recommendedName>
</protein>
<comment type="catalytic activity">
    <reaction evidence="1 9">
        <text>N-(5-phospho-beta-D-ribosyl)anthranilate = 1-(2-carboxyphenylamino)-1-deoxy-D-ribulose 5-phosphate</text>
        <dbReference type="Rhea" id="RHEA:21540"/>
        <dbReference type="ChEBI" id="CHEBI:18277"/>
        <dbReference type="ChEBI" id="CHEBI:58613"/>
        <dbReference type="EC" id="5.3.1.24"/>
    </reaction>
</comment>
<dbReference type="SUPFAM" id="SSF51366">
    <property type="entry name" value="Ribulose-phoshate binding barrel"/>
    <property type="match status" value="1"/>
</dbReference>
<evidence type="ECO:0000256" key="9">
    <source>
        <dbReference type="HAMAP-Rule" id="MF_00135"/>
    </source>
</evidence>
<keyword evidence="7 9" id="KW-0057">Aromatic amino acid biosynthesis</keyword>
<dbReference type="PANTHER" id="PTHR42894">
    <property type="entry name" value="N-(5'-PHOSPHORIBOSYL)ANTHRANILATE ISOMERASE"/>
    <property type="match status" value="1"/>
</dbReference>
<name>A0ABU6NU84_9BACI</name>
<dbReference type="RefSeq" id="WP_066228724.1">
    <property type="nucleotide sequence ID" value="NZ_JARTFQ010000005.1"/>
</dbReference>
<keyword evidence="6 9" id="KW-0822">Tryptophan biosynthesis</keyword>
<evidence type="ECO:0000313" key="11">
    <source>
        <dbReference type="EMBL" id="MED4400701.1"/>
    </source>
</evidence>
<keyword evidence="8 9" id="KW-0413">Isomerase</keyword>
<evidence type="ECO:0000256" key="2">
    <source>
        <dbReference type="ARBA" id="ARBA00004664"/>
    </source>
</evidence>
<dbReference type="Pfam" id="PF00697">
    <property type="entry name" value="PRAI"/>
    <property type="match status" value="1"/>
</dbReference>
<keyword evidence="12" id="KW-1185">Reference proteome</keyword>
<comment type="pathway">
    <text evidence="2 9">Amino-acid biosynthesis; L-tryptophan biosynthesis; L-tryptophan from chorismate: step 3/5.</text>
</comment>
<evidence type="ECO:0000256" key="8">
    <source>
        <dbReference type="ARBA" id="ARBA00023235"/>
    </source>
</evidence>
<evidence type="ECO:0000313" key="12">
    <source>
        <dbReference type="Proteomes" id="UP001342826"/>
    </source>
</evidence>
<comment type="similarity">
    <text evidence="9">Belongs to the TrpF family.</text>
</comment>
<dbReference type="NCBIfam" id="NF002301">
    <property type="entry name" value="PRK01222.2-1"/>
    <property type="match status" value="1"/>
</dbReference>
<dbReference type="GO" id="GO:0004640">
    <property type="term" value="F:phosphoribosylanthranilate isomerase activity"/>
    <property type="evidence" value="ECO:0007669"/>
    <property type="project" value="UniProtKB-EC"/>
</dbReference>
<evidence type="ECO:0000259" key="10">
    <source>
        <dbReference type="Pfam" id="PF00697"/>
    </source>
</evidence>
<comment type="caution">
    <text evidence="11">The sequence shown here is derived from an EMBL/GenBank/DDBJ whole genome shotgun (WGS) entry which is preliminary data.</text>
</comment>
<dbReference type="PANTHER" id="PTHR42894:SF1">
    <property type="entry name" value="N-(5'-PHOSPHORIBOSYL)ANTHRANILATE ISOMERASE"/>
    <property type="match status" value="1"/>
</dbReference>
<evidence type="ECO:0000256" key="5">
    <source>
        <dbReference type="ARBA" id="ARBA00022605"/>
    </source>
</evidence>
<dbReference type="CDD" id="cd00405">
    <property type="entry name" value="PRAI"/>
    <property type="match status" value="1"/>
</dbReference>